<dbReference type="Proteomes" id="UP000251314">
    <property type="component" value="Unassembled WGS sequence"/>
</dbReference>
<evidence type="ECO:0000313" key="3">
    <source>
        <dbReference type="Proteomes" id="UP000251314"/>
    </source>
</evidence>
<evidence type="ECO:0008006" key="4">
    <source>
        <dbReference type="Google" id="ProtNLM"/>
    </source>
</evidence>
<proteinExistence type="predicted"/>
<gene>
    <name evidence="2" type="ORF">PC110_g15878</name>
</gene>
<dbReference type="VEuPathDB" id="FungiDB:PC110_g15878"/>
<feature type="region of interest" description="Disordered" evidence="1">
    <location>
        <begin position="22"/>
        <end position="87"/>
    </location>
</feature>
<feature type="compositionally biased region" description="Basic and acidic residues" evidence="1">
    <location>
        <begin position="26"/>
        <end position="37"/>
    </location>
</feature>
<accession>A0A329RWF7</accession>
<protein>
    <recommendedName>
        <fullName evidence="4">BZIP domain-containing protein</fullName>
    </recommendedName>
</protein>
<sequence length="402" mass="45979">MTLDATTIEQVEQFLTPFTLSTSNDIDERTGHEDSASRHVTASSKPRRRGRKKSNVDPVTKREMNRLKDRKRCSSYRQRQRNERESLHKEVRVLTAKLHTAKEERALSSGWEVCAQRQLEARLESENEQTRLCEAIRARAAYIREFQELAQRRNATVLGVEAVNTPCEQQNATEYTACTSIPFCKLFVQDLDTIYAQTDDCLQAFDEVTPGQDGTSSIKVWKADSEAGCFQFMERKELQCNFDQACQTLWDAAQLPHRQEGRHEFKGVPDPDNTSVFNFRVTTRLASGQIVSAVQRFLSRRYRTIDRMVFVWQSYMDGEGMFTGMRAGETGWDVLTRSEDTSGVSKVTRKTFIWHTPMHMGGTAMSEQIAKEFATMTIGCVSQDCDEIAKRFQEIRLDDVAA</sequence>
<keyword evidence="3" id="KW-1185">Reference proteome</keyword>
<dbReference type="AlphaFoldDB" id="A0A329RWF7"/>
<dbReference type="OrthoDB" id="98733at2759"/>
<evidence type="ECO:0000256" key="1">
    <source>
        <dbReference type="SAM" id="MobiDB-lite"/>
    </source>
</evidence>
<comment type="caution">
    <text evidence="2">The sequence shown here is derived from an EMBL/GenBank/DDBJ whole genome shotgun (WGS) entry which is preliminary data.</text>
</comment>
<reference evidence="2 3" key="1">
    <citation type="submission" date="2018-01" db="EMBL/GenBank/DDBJ databases">
        <title>Draft genome of the strawberry crown rot pathogen Phytophthora cactorum.</title>
        <authorList>
            <person name="Armitage A.D."/>
            <person name="Lysoe E."/>
            <person name="Nellist C.F."/>
            <person name="Harrison R.J."/>
            <person name="Brurberg M.B."/>
        </authorList>
    </citation>
    <scope>NUCLEOTIDE SEQUENCE [LARGE SCALE GENOMIC DNA]</scope>
    <source>
        <strain evidence="2 3">10300</strain>
    </source>
</reference>
<dbReference type="EMBL" id="MJFZ01000543">
    <property type="protein sequence ID" value="RAW27722.1"/>
    <property type="molecule type" value="Genomic_DNA"/>
</dbReference>
<organism evidence="2 3">
    <name type="scientific">Phytophthora cactorum</name>
    <dbReference type="NCBI Taxonomy" id="29920"/>
    <lineage>
        <taxon>Eukaryota</taxon>
        <taxon>Sar</taxon>
        <taxon>Stramenopiles</taxon>
        <taxon>Oomycota</taxon>
        <taxon>Peronosporomycetes</taxon>
        <taxon>Peronosporales</taxon>
        <taxon>Peronosporaceae</taxon>
        <taxon>Phytophthora</taxon>
    </lineage>
</organism>
<name>A0A329RWF7_9STRA</name>
<evidence type="ECO:0000313" key="2">
    <source>
        <dbReference type="EMBL" id="RAW27722.1"/>
    </source>
</evidence>